<keyword evidence="2" id="KW-0134">Cell wall</keyword>
<keyword evidence="4 8" id="KW-0732">Signal</keyword>
<feature type="signal peptide" evidence="8">
    <location>
        <begin position="1"/>
        <end position="17"/>
    </location>
</feature>
<feature type="domain" description="Cell wall mannoprotein PIR1-like C-terminal" evidence="9">
    <location>
        <begin position="76"/>
        <end position="149"/>
    </location>
</feature>
<feature type="compositionally biased region" description="Polar residues" evidence="6">
    <location>
        <begin position="247"/>
        <end position="257"/>
    </location>
</feature>
<name>A0AAD9HHQ6_9PEZI</name>
<accession>A0AAD9HHQ6</accession>
<organism evidence="10 11">
    <name type="scientific">Colletotrichum zoysiae</name>
    <dbReference type="NCBI Taxonomy" id="1216348"/>
    <lineage>
        <taxon>Eukaryota</taxon>
        <taxon>Fungi</taxon>
        <taxon>Dikarya</taxon>
        <taxon>Ascomycota</taxon>
        <taxon>Pezizomycotina</taxon>
        <taxon>Sordariomycetes</taxon>
        <taxon>Hypocreomycetidae</taxon>
        <taxon>Glomerellales</taxon>
        <taxon>Glomerellaceae</taxon>
        <taxon>Colletotrichum</taxon>
        <taxon>Colletotrichum graminicola species complex</taxon>
    </lineage>
</organism>
<dbReference type="GO" id="GO:0005199">
    <property type="term" value="F:structural constituent of cell wall"/>
    <property type="evidence" value="ECO:0007669"/>
    <property type="project" value="TreeGrafter"/>
</dbReference>
<keyword evidence="11" id="KW-1185">Reference proteome</keyword>
<dbReference type="InterPro" id="IPR051153">
    <property type="entry name" value="Yeast_CWMannoprotein_PIR"/>
</dbReference>
<evidence type="ECO:0000256" key="4">
    <source>
        <dbReference type="ARBA" id="ARBA00022729"/>
    </source>
</evidence>
<dbReference type="PANTHER" id="PTHR47254:SF1">
    <property type="entry name" value="CELL WALL MANNOPROTEIN CIS3-RELATED"/>
    <property type="match status" value="1"/>
</dbReference>
<dbReference type="GO" id="GO:0031505">
    <property type="term" value="P:fungal-type cell wall organization"/>
    <property type="evidence" value="ECO:0007669"/>
    <property type="project" value="TreeGrafter"/>
</dbReference>
<comment type="similarity">
    <text evidence="5">Belongs to the PIR protein family.</text>
</comment>
<evidence type="ECO:0000313" key="10">
    <source>
        <dbReference type="EMBL" id="KAK2029063.1"/>
    </source>
</evidence>
<keyword evidence="7" id="KW-0812">Transmembrane</keyword>
<proteinExistence type="inferred from homology"/>
<evidence type="ECO:0000256" key="7">
    <source>
        <dbReference type="SAM" id="Phobius"/>
    </source>
</evidence>
<reference evidence="10" key="1">
    <citation type="submission" date="2021-06" db="EMBL/GenBank/DDBJ databases">
        <title>Comparative genomics, transcriptomics and evolutionary studies reveal genomic signatures of adaptation to plant cell wall in hemibiotrophic fungi.</title>
        <authorList>
            <consortium name="DOE Joint Genome Institute"/>
            <person name="Baroncelli R."/>
            <person name="Diaz J.F."/>
            <person name="Benocci T."/>
            <person name="Peng M."/>
            <person name="Battaglia E."/>
            <person name="Haridas S."/>
            <person name="Andreopoulos W."/>
            <person name="Labutti K."/>
            <person name="Pangilinan J."/>
            <person name="Floch G.L."/>
            <person name="Makela M.R."/>
            <person name="Henrissat B."/>
            <person name="Grigoriev I.V."/>
            <person name="Crouch J.A."/>
            <person name="De Vries R.P."/>
            <person name="Sukno S.A."/>
            <person name="Thon M.R."/>
        </authorList>
    </citation>
    <scope>NUCLEOTIDE SEQUENCE</scope>
    <source>
        <strain evidence="10">MAFF235873</strain>
    </source>
</reference>
<sequence>MRLSALIAYTMAGVALAMPQNSPIPLLAPKDGPPSSCQSNFEGNFGMAVVELGTQSLNKRGSCNAEGSLDMTLKDGVLTDSKGRIGSIVSNFQFQFDGPPQAGVIYTTGFSVCTNGSLALGGSTTFYRCLSGNFWNLYDRYWAEQCSPIHLAILPCGKDAPAFDNSGKQDGKLMVAPAQVTYLGNGPPQVVATTVPLPVCQIGDGQIQAHTSLCGKLPPVTGKPNATMPAMTTPAPPAKTTPPFSVPANNATKSKNPPGTAPAPVRPGQTGPGGAPVPVVPIVAGGLSLAPASCLALVVMLSAALYMI</sequence>
<protein>
    <submittedName>
        <fullName evidence="10">Covalently-linked cell wall protein</fullName>
    </submittedName>
</protein>
<dbReference type="Pfam" id="PF22799">
    <property type="entry name" value="PIR1-like_C"/>
    <property type="match status" value="1"/>
</dbReference>
<dbReference type="EMBL" id="MU842869">
    <property type="protein sequence ID" value="KAK2029063.1"/>
    <property type="molecule type" value="Genomic_DNA"/>
</dbReference>
<evidence type="ECO:0000256" key="2">
    <source>
        <dbReference type="ARBA" id="ARBA00022512"/>
    </source>
</evidence>
<feature type="chain" id="PRO_5042136868" evidence="8">
    <location>
        <begin position="18"/>
        <end position="308"/>
    </location>
</feature>
<dbReference type="AlphaFoldDB" id="A0AAD9HHQ6"/>
<feature type="region of interest" description="Disordered" evidence="6">
    <location>
        <begin position="232"/>
        <end position="272"/>
    </location>
</feature>
<keyword evidence="7" id="KW-0472">Membrane</keyword>
<evidence type="ECO:0000313" key="11">
    <source>
        <dbReference type="Proteomes" id="UP001232148"/>
    </source>
</evidence>
<dbReference type="PANTHER" id="PTHR47254">
    <property type="entry name" value="CELL WALL MANNOPROTEIN CIS3-RELATED"/>
    <property type="match status" value="1"/>
</dbReference>
<dbReference type="InterPro" id="IPR054508">
    <property type="entry name" value="PIR1-like_C"/>
</dbReference>
<evidence type="ECO:0000259" key="9">
    <source>
        <dbReference type="Pfam" id="PF22799"/>
    </source>
</evidence>
<evidence type="ECO:0000256" key="6">
    <source>
        <dbReference type="SAM" id="MobiDB-lite"/>
    </source>
</evidence>
<evidence type="ECO:0000256" key="8">
    <source>
        <dbReference type="SAM" id="SignalP"/>
    </source>
</evidence>
<evidence type="ECO:0000256" key="1">
    <source>
        <dbReference type="ARBA" id="ARBA00004191"/>
    </source>
</evidence>
<gene>
    <name evidence="10" type="ORF">LX32DRAFT_377944</name>
</gene>
<evidence type="ECO:0000256" key="5">
    <source>
        <dbReference type="ARBA" id="ARBA00038219"/>
    </source>
</evidence>
<dbReference type="Proteomes" id="UP001232148">
    <property type="component" value="Unassembled WGS sequence"/>
</dbReference>
<evidence type="ECO:0000256" key="3">
    <source>
        <dbReference type="ARBA" id="ARBA00022525"/>
    </source>
</evidence>
<feature type="transmembrane region" description="Helical" evidence="7">
    <location>
        <begin position="282"/>
        <end position="306"/>
    </location>
</feature>
<keyword evidence="7" id="KW-1133">Transmembrane helix</keyword>
<dbReference type="GO" id="GO:0009277">
    <property type="term" value="C:fungal-type cell wall"/>
    <property type="evidence" value="ECO:0007669"/>
    <property type="project" value="TreeGrafter"/>
</dbReference>
<keyword evidence="3" id="KW-0964">Secreted</keyword>
<comment type="caution">
    <text evidence="10">The sequence shown here is derived from an EMBL/GenBank/DDBJ whole genome shotgun (WGS) entry which is preliminary data.</text>
</comment>
<comment type="subcellular location">
    <subcellularLocation>
        <location evidence="1">Secreted</location>
        <location evidence="1">Cell wall</location>
    </subcellularLocation>
</comment>